<comment type="caution">
    <text evidence="2">The sequence shown here is derived from an EMBL/GenBank/DDBJ whole genome shotgun (WGS) entry which is preliminary data.</text>
</comment>
<evidence type="ECO:0000313" key="2">
    <source>
        <dbReference type="EMBL" id="MED6241823.1"/>
    </source>
</evidence>
<organism evidence="2 3">
    <name type="scientific">Ataeniobius toweri</name>
    <dbReference type="NCBI Taxonomy" id="208326"/>
    <lineage>
        <taxon>Eukaryota</taxon>
        <taxon>Metazoa</taxon>
        <taxon>Chordata</taxon>
        <taxon>Craniata</taxon>
        <taxon>Vertebrata</taxon>
        <taxon>Euteleostomi</taxon>
        <taxon>Actinopterygii</taxon>
        <taxon>Neopterygii</taxon>
        <taxon>Teleostei</taxon>
        <taxon>Neoteleostei</taxon>
        <taxon>Acanthomorphata</taxon>
        <taxon>Ovalentaria</taxon>
        <taxon>Atherinomorphae</taxon>
        <taxon>Cyprinodontiformes</taxon>
        <taxon>Goodeidae</taxon>
        <taxon>Ataeniobius</taxon>
    </lineage>
</organism>
<sequence>MSEMMKVVAEDPGGFIVVPSISAASTSEPEQTRDSKDLIRQMMVFKEEVPHDWNPNLDQQGPEPPHIKEEEEELWIRQEGEQFTVNNEDEEKPQLSELHQITIKDGRKIEPGGEDCGRPESGSKDDLQGYSQQSKVMVNKRAMRSKLCSTSQ</sequence>
<feature type="region of interest" description="Disordered" evidence="1">
    <location>
        <begin position="49"/>
        <end position="68"/>
    </location>
</feature>
<feature type="non-terminal residue" evidence="2">
    <location>
        <position position="152"/>
    </location>
</feature>
<protein>
    <submittedName>
        <fullName evidence="2">Uncharacterized protein</fullName>
    </submittedName>
</protein>
<gene>
    <name evidence="2" type="ORF">ATANTOWER_027867</name>
</gene>
<feature type="region of interest" description="Disordered" evidence="1">
    <location>
        <begin position="82"/>
        <end position="152"/>
    </location>
</feature>
<keyword evidence="3" id="KW-1185">Reference proteome</keyword>
<dbReference type="Proteomes" id="UP001345963">
    <property type="component" value="Unassembled WGS sequence"/>
</dbReference>
<name>A0ABU7AV48_9TELE</name>
<reference evidence="2 3" key="1">
    <citation type="submission" date="2021-07" db="EMBL/GenBank/DDBJ databases">
        <authorList>
            <person name="Palmer J.M."/>
        </authorList>
    </citation>
    <scope>NUCLEOTIDE SEQUENCE [LARGE SCALE GENOMIC DNA]</scope>
    <source>
        <strain evidence="2 3">AT_MEX2019</strain>
        <tissue evidence="2">Muscle</tissue>
    </source>
</reference>
<proteinExistence type="predicted"/>
<evidence type="ECO:0000256" key="1">
    <source>
        <dbReference type="SAM" id="MobiDB-lite"/>
    </source>
</evidence>
<accession>A0ABU7AV48</accession>
<dbReference type="EMBL" id="JAHUTI010030192">
    <property type="protein sequence ID" value="MED6241823.1"/>
    <property type="molecule type" value="Genomic_DNA"/>
</dbReference>
<feature type="compositionally biased region" description="Basic and acidic residues" evidence="1">
    <location>
        <begin position="102"/>
        <end position="127"/>
    </location>
</feature>
<evidence type="ECO:0000313" key="3">
    <source>
        <dbReference type="Proteomes" id="UP001345963"/>
    </source>
</evidence>